<evidence type="ECO:0000256" key="6">
    <source>
        <dbReference type="ARBA" id="ARBA00023136"/>
    </source>
</evidence>
<evidence type="ECO:0000313" key="9">
    <source>
        <dbReference type="EMBL" id="MCU6797851.1"/>
    </source>
</evidence>
<dbReference type="PANTHER" id="PTHR42920">
    <property type="entry name" value="OS03G0707200 PROTEIN-RELATED"/>
    <property type="match status" value="1"/>
</dbReference>
<accession>A0ABT2UT58</accession>
<feature type="transmembrane region" description="Helical" evidence="7">
    <location>
        <begin position="69"/>
        <end position="89"/>
    </location>
</feature>
<dbReference type="Proteomes" id="UP001652445">
    <property type="component" value="Unassembled WGS sequence"/>
</dbReference>
<organism evidence="9 10">
    <name type="scientific">Paenibacillus baimaensis</name>
    <dbReference type="NCBI Taxonomy" id="2982185"/>
    <lineage>
        <taxon>Bacteria</taxon>
        <taxon>Bacillati</taxon>
        <taxon>Bacillota</taxon>
        <taxon>Bacilli</taxon>
        <taxon>Bacillales</taxon>
        <taxon>Paenibacillaceae</taxon>
        <taxon>Paenibacillus</taxon>
    </lineage>
</organism>
<feature type="transmembrane region" description="Helical" evidence="7">
    <location>
        <begin position="34"/>
        <end position="53"/>
    </location>
</feature>
<dbReference type="PANTHER" id="PTHR42920:SF11">
    <property type="entry name" value="INNER MEMBRANE PROTEIN YTFF"/>
    <property type="match status" value="1"/>
</dbReference>
<dbReference type="RefSeq" id="WP_262688566.1">
    <property type="nucleotide sequence ID" value="NZ_JAOQIO010000124.1"/>
</dbReference>
<keyword evidence="5 7" id="KW-1133">Transmembrane helix</keyword>
<feature type="transmembrane region" description="Helical" evidence="7">
    <location>
        <begin position="249"/>
        <end position="267"/>
    </location>
</feature>
<gene>
    <name evidence="9" type="ORF">OB236_37585</name>
</gene>
<feature type="transmembrane region" description="Helical" evidence="7">
    <location>
        <begin position="273"/>
        <end position="290"/>
    </location>
</feature>
<evidence type="ECO:0000259" key="8">
    <source>
        <dbReference type="Pfam" id="PF00892"/>
    </source>
</evidence>
<feature type="transmembrane region" description="Helical" evidence="7">
    <location>
        <begin position="128"/>
        <end position="144"/>
    </location>
</feature>
<feature type="transmembrane region" description="Helical" evidence="7">
    <location>
        <begin position="95"/>
        <end position="116"/>
    </location>
</feature>
<name>A0ABT2UT58_9BACL</name>
<reference evidence="9 10" key="1">
    <citation type="submission" date="2022-09" db="EMBL/GenBank/DDBJ databases">
        <authorList>
            <person name="Han X.L."/>
            <person name="Wang Q."/>
            <person name="Lu T."/>
        </authorList>
    </citation>
    <scope>NUCLEOTIDE SEQUENCE [LARGE SCALE GENOMIC DNA]</scope>
    <source>
        <strain evidence="9 10">WQ 127069</strain>
    </source>
</reference>
<evidence type="ECO:0000256" key="3">
    <source>
        <dbReference type="ARBA" id="ARBA00022475"/>
    </source>
</evidence>
<protein>
    <submittedName>
        <fullName evidence="9">DMT family transporter</fullName>
    </submittedName>
</protein>
<dbReference type="InterPro" id="IPR051258">
    <property type="entry name" value="Diverse_Substrate_Transporter"/>
</dbReference>
<comment type="similarity">
    <text evidence="2">Belongs to the EamA transporter family.</text>
</comment>
<dbReference type="InterPro" id="IPR037185">
    <property type="entry name" value="EmrE-like"/>
</dbReference>
<evidence type="ECO:0000256" key="2">
    <source>
        <dbReference type="ARBA" id="ARBA00007362"/>
    </source>
</evidence>
<feature type="transmembrane region" description="Helical" evidence="7">
    <location>
        <begin position="156"/>
        <end position="173"/>
    </location>
</feature>
<feature type="domain" description="EamA" evidence="8">
    <location>
        <begin position="7"/>
        <end position="139"/>
    </location>
</feature>
<dbReference type="InterPro" id="IPR000620">
    <property type="entry name" value="EamA_dom"/>
</dbReference>
<sequence>MNWRSPYVLLILATCLWGGNFVVGKVLVADIPPILLATLRWCIALIVITPIYAKEAWKHRALFLEKWKMLTFLSLTGVAGFNTLVYIAVQYTSSINAAVMNAATPILIIMVSWVMLKEPISLKTIPGIGLSMLGVLWMITRGSWDVLVSLSFNKGDLWMLAAILCWALYSVGMRRSAKQVPAQALFVYTIIISVALLIPLSVVEVLLVKPVLHISLGIGSGIVYIGVFASLVAFSAWNQSIALIGPARCAGFLNLIPLFSTIFATAFTGESIHIYHFVGAALILTGIYTANRRQKLKQSAP</sequence>
<evidence type="ECO:0000256" key="1">
    <source>
        <dbReference type="ARBA" id="ARBA00004651"/>
    </source>
</evidence>
<feature type="transmembrane region" description="Helical" evidence="7">
    <location>
        <begin position="185"/>
        <end position="208"/>
    </location>
</feature>
<keyword evidence="6 7" id="KW-0472">Membrane</keyword>
<feature type="domain" description="EamA" evidence="8">
    <location>
        <begin position="154"/>
        <end position="289"/>
    </location>
</feature>
<evidence type="ECO:0000313" key="10">
    <source>
        <dbReference type="Proteomes" id="UP001652445"/>
    </source>
</evidence>
<evidence type="ECO:0000256" key="4">
    <source>
        <dbReference type="ARBA" id="ARBA00022692"/>
    </source>
</evidence>
<evidence type="ECO:0000256" key="5">
    <source>
        <dbReference type="ARBA" id="ARBA00022989"/>
    </source>
</evidence>
<evidence type="ECO:0000256" key="7">
    <source>
        <dbReference type="SAM" id="Phobius"/>
    </source>
</evidence>
<keyword evidence="10" id="KW-1185">Reference proteome</keyword>
<comment type="caution">
    <text evidence="9">The sequence shown here is derived from an EMBL/GenBank/DDBJ whole genome shotgun (WGS) entry which is preliminary data.</text>
</comment>
<keyword evidence="4 7" id="KW-0812">Transmembrane</keyword>
<dbReference type="Gene3D" id="1.10.3730.20">
    <property type="match status" value="1"/>
</dbReference>
<keyword evidence="3" id="KW-1003">Cell membrane</keyword>
<dbReference type="Pfam" id="PF00892">
    <property type="entry name" value="EamA"/>
    <property type="match status" value="2"/>
</dbReference>
<comment type="subcellular location">
    <subcellularLocation>
        <location evidence="1">Cell membrane</location>
        <topology evidence="1">Multi-pass membrane protein</topology>
    </subcellularLocation>
</comment>
<dbReference type="EMBL" id="JAOQIO010000124">
    <property type="protein sequence ID" value="MCU6797851.1"/>
    <property type="molecule type" value="Genomic_DNA"/>
</dbReference>
<dbReference type="SUPFAM" id="SSF103481">
    <property type="entry name" value="Multidrug resistance efflux transporter EmrE"/>
    <property type="match status" value="2"/>
</dbReference>
<proteinExistence type="inferred from homology"/>
<feature type="transmembrane region" description="Helical" evidence="7">
    <location>
        <begin position="214"/>
        <end position="237"/>
    </location>
</feature>